<proteinExistence type="predicted"/>
<protein>
    <recommendedName>
        <fullName evidence="3">HTH cro/C1-type domain-containing protein</fullName>
    </recommendedName>
</protein>
<name>A0A5K7ZPQ1_9BACT</name>
<evidence type="ECO:0000313" key="1">
    <source>
        <dbReference type="EMBL" id="BBO78607.1"/>
    </source>
</evidence>
<accession>A0A5K7ZPQ1</accession>
<dbReference type="OrthoDB" id="796548at2"/>
<evidence type="ECO:0008006" key="3">
    <source>
        <dbReference type="Google" id="ProtNLM"/>
    </source>
</evidence>
<evidence type="ECO:0000313" key="2">
    <source>
        <dbReference type="Proteomes" id="UP000427769"/>
    </source>
</evidence>
<dbReference type="RefSeq" id="WP_155307223.1">
    <property type="nucleotide sequence ID" value="NZ_AP021875.1"/>
</dbReference>
<dbReference type="InterPro" id="IPR010982">
    <property type="entry name" value="Lambda_DNA-bd_dom_sf"/>
</dbReference>
<dbReference type="InterPro" id="IPR001387">
    <property type="entry name" value="Cro/C1-type_HTH"/>
</dbReference>
<dbReference type="Gene3D" id="1.10.260.40">
    <property type="entry name" value="lambda repressor-like DNA-binding domains"/>
    <property type="match status" value="1"/>
</dbReference>
<dbReference type="AlphaFoldDB" id="A0A5K7ZPQ1"/>
<dbReference type="GO" id="GO:0003677">
    <property type="term" value="F:DNA binding"/>
    <property type="evidence" value="ECO:0007669"/>
    <property type="project" value="InterPro"/>
</dbReference>
<dbReference type="Proteomes" id="UP000427769">
    <property type="component" value="Chromosome"/>
</dbReference>
<dbReference type="EMBL" id="AP021875">
    <property type="protein sequence ID" value="BBO78607.1"/>
    <property type="molecule type" value="Genomic_DNA"/>
</dbReference>
<keyword evidence="2" id="KW-1185">Reference proteome</keyword>
<organism evidence="1 2">
    <name type="scientific">Desulfosarcina widdelii</name>
    <dbReference type="NCBI Taxonomy" id="947919"/>
    <lineage>
        <taxon>Bacteria</taxon>
        <taxon>Pseudomonadati</taxon>
        <taxon>Thermodesulfobacteriota</taxon>
        <taxon>Desulfobacteria</taxon>
        <taxon>Desulfobacterales</taxon>
        <taxon>Desulfosarcinaceae</taxon>
        <taxon>Desulfosarcina</taxon>
    </lineage>
</organism>
<reference evidence="1 2" key="1">
    <citation type="submission" date="2019-11" db="EMBL/GenBank/DDBJ databases">
        <title>Comparative genomics of hydrocarbon-degrading Desulfosarcina strains.</title>
        <authorList>
            <person name="Watanabe M."/>
            <person name="Kojima H."/>
            <person name="Fukui M."/>
        </authorList>
    </citation>
    <scope>NUCLEOTIDE SEQUENCE [LARGE SCALE GENOMIC DNA]</scope>
    <source>
        <strain evidence="1 2">PP31</strain>
    </source>
</reference>
<dbReference type="SUPFAM" id="SSF47413">
    <property type="entry name" value="lambda repressor-like DNA-binding domains"/>
    <property type="match status" value="1"/>
</dbReference>
<sequence length="150" mass="17459">MTKKTFSERLNYIITKSDVTKKDFARKCGKSEPQLYAYLNGAQLPGTDFYRKLKEEYPQVNLNWLISEEGMPLIEHMNVENSLPIDPAVSFVFEVENELGIELKDKQRQAVLAILRRDVNRCLKEQKSDILNLISSFSEEQLEDQERNSQ</sequence>
<dbReference type="KEGG" id="dwd:DSCW_60240"/>
<dbReference type="CDD" id="cd00093">
    <property type="entry name" value="HTH_XRE"/>
    <property type="match status" value="1"/>
</dbReference>
<gene>
    <name evidence="1" type="ORF">DSCW_60240</name>
</gene>